<feature type="transmembrane region" description="Helical" evidence="6">
    <location>
        <begin position="95"/>
        <end position="116"/>
    </location>
</feature>
<comment type="similarity">
    <text evidence="2 6">Belongs to the 4-toluene sulfonate uptake permease (TSUP) (TC 2.A.102) family.</text>
</comment>
<comment type="subcellular location">
    <subcellularLocation>
        <location evidence="6">Cell membrane</location>
        <topology evidence="6">Multi-pass membrane protein</topology>
    </subcellularLocation>
    <subcellularLocation>
        <location evidence="1">Membrane</location>
        <topology evidence="1">Multi-pass membrane protein</topology>
    </subcellularLocation>
</comment>
<dbReference type="OrthoDB" id="5457526at2"/>
<evidence type="ECO:0000256" key="5">
    <source>
        <dbReference type="ARBA" id="ARBA00023136"/>
    </source>
</evidence>
<feature type="transmembrane region" description="Helical" evidence="6">
    <location>
        <begin position="64"/>
        <end position="83"/>
    </location>
</feature>
<organism evidence="7 8">
    <name type="scientific">Fictibacillus solisalsi</name>
    <dbReference type="NCBI Taxonomy" id="459525"/>
    <lineage>
        <taxon>Bacteria</taxon>
        <taxon>Bacillati</taxon>
        <taxon>Bacillota</taxon>
        <taxon>Bacilli</taxon>
        <taxon>Bacillales</taxon>
        <taxon>Fictibacillaceae</taxon>
        <taxon>Fictibacillus</taxon>
    </lineage>
</organism>
<dbReference type="PANTHER" id="PTHR43701">
    <property type="entry name" value="MEMBRANE TRANSPORTER PROTEIN MJ0441-RELATED"/>
    <property type="match status" value="1"/>
</dbReference>
<evidence type="ECO:0000256" key="2">
    <source>
        <dbReference type="ARBA" id="ARBA00009142"/>
    </source>
</evidence>
<dbReference type="InterPro" id="IPR002781">
    <property type="entry name" value="TM_pro_TauE-like"/>
</dbReference>
<proteinExistence type="inferred from homology"/>
<dbReference type="Proteomes" id="UP000199544">
    <property type="component" value="Unassembled WGS sequence"/>
</dbReference>
<sequence length="249" mass="26227">MLITLTMLVIGLICGFIGVGGAGFIISILVLFHIPIHTALGTSLAAMAFTTLSGTYSHMKEGNIALRAGVWTGGFGAIAAYFGSRLSSLIPSEHLHYLTAGMLLLSAVLLIVRFFITKGRIEETINEKLGYPSLLMKALILGMTTGLLSGAFGIGSAPFIQIGLLLIFGLSIRQSIGTTMLVILPIAVGGGFGYVMQGYLDYMLLLQVLAGTMIGAYLGAKLTKFAPRPLLKTAMVATPVVAALLILFE</sequence>
<keyword evidence="4 6" id="KW-1133">Transmembrane helix</keyword>
<evidence type="ECO:0000256" key="1">
    <source>
        <dbReference type="ARBA" id="ARBA00004141"/>
    </source>
</evidence>
<dbReference type="Pfam" id="PF01925">
    <property type="entry name" value="TauE"/>
    <property type="match status" value="1"/>
</dbReference>
<keyword evidence="3 6" id="KW-0812">Transmembrane</keyword>
<evidence type="ECO:0000256" key="4">
    <source>
        <dbReference type="ARBA" id="ARBA00022989"/>
    </source>
</evidence>
<dbReference type="PANTHER" id="PTHR43701:SF2">
    <property type="entry name" value="MEMBRANE TRANSPORTER PROTEIN YJNA-RELATED"/>
    <property type="match status" value="1"/>
</dbReference>
<dbReference type="EMBL" id="FNHW01000001">
    <property type="protein sequence ID" value="SDN11369.1"/>
    <property type="molecule type" value="Genomic_DNA"/>
</dbReference>
<evidence type="ECO:0000256" key="6">
    <source>
        <dbReference type="RuleBase" id="RU363041"/>
    </source>
</evidence>
<reference evidence="8" key="1">
    <citation type="submission" date="2016-10" db="EMBL/GenBank/DDBJ databases">
        <authorList>
            <person name="Varghese N."/>
            <person name="Submissions S."/>
        </authorList>
    </citation>
    <scope>NUCLEOTIDE SEQUENCE [LARGE SCALE GENOMIC DNA]</scope>
    <source>
        <strain evidence="8">CGMCC 1.6854</strain>
    </source>
</reference>
<dbReference type="InterPro" id="IPR051598">
    <property type="entry name" value="TSUP/Inactive_protease-like"/>
</dbReference>
<feature type="transmembrane region" description="Helical" evidence="6">
    <location>
        <begin position="39"/>
        <end position="58"/>
    </location>
</feature>
<dbReference type="AlphaFoldDB" id="A0A1G9YQ65"/>
<feature type="transmembrane region" description="Helical" evidence="6">
    <location>
        <begin position="176"/>
        <end position="196"/>
    </location>
</feature>
<feature type="transmembrane region" description="Helical" evidence="6">
    <location>
        <begin position="136"/>
        <end position="169"/>
    </location>
</feature>
<protein>
    <recommendedName>
        <fullName evidence="6">Probable membrane transporter protein</fullName>
    </recommendedName>
</protein>
<evidence type="ECO:0000313" key="8">
    <source>
        <dbReference type="Proteomes" id="UP000199544"/>
    </source>
</evidence>
<evidence type="ECO:0000256" key="3">
    <source>
        <dbReference type="ARBA" id="ARBA00022692"/>
    </source>
</evidence>
<dbReference type="RefSeq" id="WP_090236448.1">
    <property type="nucleotide sequence ID" value="NZ_FNHW01000001.1"/>
</dbReference>
<feature type="transmembrane region" description="Helical" evidence="6">
    <location>
        <begin position="6"/>
        <end position="32"/>
    </location>
</feature>
<dbReference type="STRING" id="459525.SAMN04488137_3600"/>
<feature type="transmembrane region" description="Helical" evidence="6">
    <location>
        <begin position="230"/>
        <end position="248"/>
    </location>
</feature>
<evidence type="ECO:0000313" key="7">
    <source>
        <dbReference type="EMBL" id="SDN11369.1"/>
    </source>
</evidence>
<dbReference type="GO" id="GO:0005886">
    <property type="term" value="C:plasma membrane"/>
    <property type="evidence" value="ECO:0007669"/>
    <property type="project" value="UniProtKB-SubCell"/>
</dbReference>
<feature type="transmembrane region" description="Helical" evidence="6">
    <location>
        <begin position="202"/>
        <end position="218"/>
    </location>
</feature>
<keyword evidence="8" id="KW-1185">Reference proteome</keyword>
<name>A0A1G9YQ65_9BACL</name>
<keyword evidence="5 6" id="KW-0472">Membrane</keyword>
<gene>
    <name evidence="7" type="ORF">SAMN04488137_3600</name>
</gene>
<keyword evidence="6" id="KW-1003">Cell membrane</keyword>
<accession>A0A1G9YQ65</accession>